<evidence type="ECO:0000313" key="4">
    <source>
        <dbReference type="Proteomes" id="UP000057043"/>
    </source>
</evidence>
<proteinExistence type="predicted"/>
<organism evidence="1 4">
    <name type="scientific">Methanothrix harundinacea</name>
    <dbReference type="NCBI Taxonomy" id="301375"/>
    <lineage>
        <taxon>Archaea</taxon>
        <taxon>Methanobacteriati</taxon>
        <taxon>Methanobacteriota</taxon>
        <taxon>Stenosarchaea group</taxon>
        <taxon>Methanomicrobia</taxon>
        <taxon>Methanotrichales</taxon>
        <taxon>Methanotrichaceae</taxon>
        <taxon>Methanothrix</taxon>
    </lineage>
</organism>
<comment type="caution">
    <text evidence="1">The sequence shown here is derived from an EMBL/GenBank/DDBJ whole genome shotgun (WGS) entry which is preliminary data.</text>
</comment>
<reference evidence="2" key="1">
    <citation type="journal article" date="2015" name="MBio">
        <title>Genome-resolved metagenomic analysis reveals roles for candidate phyla and other microbial community members in biogeochemical transformations in oil reservoirs.</title>
        <authorList>
            <person name="Hu P."/>
            <person name="Tom L."/>
            <person name="Singh A."/>
            <person name="Thomas B.C."/>
            <person name="Baker B.J."/>
            <person name="Piceno Y.M."/>
            <person name="Andersen G.L."/>
            <person name="Banfield J.F."/>
        </authorList>
    </citation>
    <scope>NUCLEOTIDE SEQUENCE [LARGE SCALE GENOMIC DNA]</scope>
    <source>
        <strain evidence="2">56_747</strain>
    </source>
</reference>
<dbReference type="AlphaFoldDB" id="A0A101FU49"/>
<evidence type="ECO:0000313" key="3">
    <source>
        <dbReference type="Proteomes" id="UP000053961"/>
    </source>
</evidence>
<evidence type="ECO:0000313" key="1">
    <source>
        <dbReference type="EMBL" id="KUK44538.1"/>
    </source>
</evidence>
<dbReference type="EMBL" id="LGHB01000001">
    <property type="protein sequence ID" value="KUK97591.1"/>
    <property type="molecule type" value="Genomic_DNA"/>
</dbReference>
<dbReference type="EMBL" id="LGFT01000022">
    <property type="protein sequence ID" value="KUK44538.1"/>
    <property type="molecule type" value="Genomic_DNA"/>
</dbReference>
<sequence>MDDYWARWSEILQQITKPYECLERGMAPPILPGENLLGYYRCLESLMKPLALLQENRESPGYRLIENYEALEERLERLSTTHPWFSEDESTQDIIELLGALTTKGSVDRELFDEKIRTLERRIEELEPKFGPRNR</sequence>
<dbReference type="Proteomes" id="UP000057043">
    <property type="component" value="Unassembled WGS sequence"/>
</dbReference>
<dbReference type="PATRIC" id="fig|301375.6.peg.1003"/>
<evidence type="ECO:0000313" key="2">
    <source>
        <dbReference type="EMBL" id="KUK97591.1"/>
    </source>
</evidence>
<protein>
    <submittedName>
        <fullName evidence="1">Uncharacterized protein</fullName>
    </submittedName>
</protein>
<reference evidence="3 4" key="2">
    <citation type="journal article" date="2015" name="MBio">
        <title>Genome-Resolved Metagenomic Analysis Reveals Roles for Candidate Phyla and Other Microbial Community Members in Biogeochemical Transformations in Oil Reservoirs.</title>
        <authorList>
            <person name="Hu P."/>
            <person name="Tom L."/>
            <person name="Singh A."/>
            <person name="Thomas B.C."/>
            <person name="Baker B.J."/>
            <person name="Piceno Y.M."/>
            <person name="Andersen G.L."/>
            <person name="Banfield J.F."/>
        </authorList>
    </citation>
    <scope>NUCLEOTIDE SEQUENCE [LARGE SCALE GENOMIC DNA]</scope>
    <source>
        <strain evidence="1">57_489</strain>
    </source>
</reference>
<name>A0A101FU49_9EURY</name>
<accession>A0A101FU49</accession>
<dbReference type="Proteomes" id="UP000053961">
    <property type="component" value="Unassembled WGS sequence"/>
</dbReference>
<gene>
    <name evidence="1" type="ORF">XD72_1078</name>
    <name evidence="2" type="ORF">XE07_0005</name>
</gene>